<evidence type="ECO:0000313" key="3">
    <source>
        <dbReference type="WBParaSite" id="L893_g10755.t1"/>
    </source>
</evidence>
<organism evidence="2 3">
    <name type="scientific">Steinernema glaseri</name>
    <dbReference type="NCBI Taxonomy" id="37863"/>
    <lineage>
        <taxon>Eukaryota</taxon>
        <taxon>Metazoa</taxon>
        <taxon>Ecdysozoa</taxon>
        <taxon>Nematoda</taxon>
        <taxon>Chromadorea</taxon>
        <taxon>Rhabditida</taxon>
        <taxon>Tylenchina</taxon>
        <taxon>Panagrolaimomorpha</taxon>
        <taxon>Strongyloidoidea</taxon>
        <taxon>Steinernematidae</taxon>
        <taxon>Steinernema</taxon>
    </lineage>
</organism>
<dbReference type="Gene3D" id="2.60.120.200">
    <property type="match status" value="1"/>
</dbReference>
<accession>A0A1I7XY20</accession>
<dbReference type="SUPFAM" id="SSF49899">
    <property type="entry name" value="Concanavalin A-like lectins/glucanases"/>
    <property type="match status" value="2"/>
</dbReference>
<evidence type="ECO:0000313" key="2">
    <source>
        <dbReference type="Proteomes" id="UP000095287"/>
    </source>
</evidence>
<name>A0A1I7XY20_9BILA</name>
<dbReference type="InterPro" id="IPR013320">
    <property type="entry name" value="ConA-like_dom_sf"/>
</dbReference>
<keyword evidence="2" id="KW-1185">Reference proteome</keyword>
<evidence type="ECO:0000256" key="1">
    <source>
        <dbReference type="SAM" id="SignalP"/>
    </source>
</evidence>
<keyword evidence="1" id="KW-0732">Signal</keyword>
<dbReference type="AlphaFoldDB" id="A0A1I7XY20"/>
<protein>
    <submittedName>
        <fullName evidence="3">MAM domain-containing protein</fullName>
    </submittedName>
</protein>
<reference evidence="3" key="1">
    <citation type="submission" date="2016-11" db="UniProtKB">
        <authorList>
            <consortium name="WormBaseParasite"/>
        </authorList>
    </citation>
    <scope>IDENTIFICATION</scope>
</reference>
<feature type="signal peptide" evidence="1">
    <location>
        <begin position="1"/>
        <end position="21"/>
    </location>
</feature>
<proteinExistence type="predicted"/>
<feature type="chain" id="PRO_5009311580" evidence="1">
    <location>
        <begin position="22"/>
        <end position="742"/>
    </location>
</feature>
<dbReference type="Proteomes" id="UP000095287">
    <property type="component" value="Unplaced"/>
</dbReference>
<sequence>MRQGALTFAAIVLLQLSCVDACFPHYKKELRYLSFYLGVRPVEKGAIATNDEAFTRYIRSPSELNCKFTEDCAWKNIESDGLLDSSDFYLFEKYDKKTFPIQVRPGNPNVPAGSHFALAGNTTASAQSSLLLSAPIACQKPNGQLSFDYWLYNNAKVEVVLVKKHSHRRTLRVITRPVVNCHFLRSQNDQCVVDLPEMTEPFQIGIRAFNLKDPSVGGFMMISNIRYVAEICKHSMMPYLFGGTPLAAPRDMESPTSATDFSCSENFERCKWFNGAQSTGSGWRIGRNLTKWETMVTNKIRPSGNFLYQFVDAMAHRPYGVLESAYVPCTTTATSISFKYWLMRGSQAQICTVSLENVPLSCAYLIDADAPGPITVDVDAEVNEPFKFTVELIEFDHSRGGLIVIDDIVYTGLLCTETTTQAPTTIDPYQVSEIFRLQPFPDQNVNVEARKLDCSFEEDFCTQWINDDGKLEFGLVPGKDVFDLPFELDETIGVIVFDKADTATIKSRPIPCSYGGAISIAYFTSGASTIDICAKGHCNGNVAPYGFLDLNVTSYEPFEIEINAASKEKAIVIIKDIQTNGKFCALETPSEITCKTVTCNFRQGNLCKYTSPSYDSTDMAFSAEMGKSLKAVVGLGSRRALLVSPQFEVSEPVQLLITISHNTFGSLFYFCGDNNVDHLDSCQLLLGPKVEDNKEHTFTVEIDANTKQFSMVAYHDKFLQFGEATFTISDIHVQYVNGTQIC</sequence>
<dbReference type="WBParaSite" id="L893_g10755.t1">
    <property type="protein sequence ID" value="L893_g10755.t1"/>
    <property type="gene ID" value="L893_g10755"/>
</dbReference>